<keyword evidence="1" id="KW-1133">Transmembrane helix</keyword>
<dbReference type="AlphaFoldDB" id="A0AAU1UBG5"/>
<name>A0AAU1UBG5_9ACTN</name>
<feature type="transmembrane region" description="Helical" evidence="1">
    <location>
        <begin position="105"/>
        <end position="128"/>
    </location>
</feature>
<feature type="transmembrane region" description="Helical" evidence="1">
    <location>
        <begin position="53"/>
        <end position="71"/>
    </location>
</feature>
<keyword evidence="1" id="KW-0472">Membrane</keyword>
<evidence type="ECO:0000256" key="1">
    <source>
        <dbReference type="SAM" id="Phobius"/>
    </source>
</evidence>
<reference evidence="2" key="1">
    <citation type="submission" date="2022-10" db="EMBL/GenBank/DDBJ databases">
        <title>The complete genomes of actinobacterial strains from the NBC collection.</title>
        <authorList>
            <person name="Joergensen T.S."/>
            <person name="Alvarez Arevalo M."/>
            <person name="Sterndorff E.B."/>
            <person name="Faurdal D."/>
            <person name="Vuksanovic O."/>
            <person name="Mourched A.-S."/>
            <person name="Charusanti P."/>
            <person name="Shaw S."/>
            <person name="Blin K."/>
            <person name="Weber T."/>
        </authorList>
    </citation>
    <scope>NUCLEOTIDE SEQUENCE</scope>
    <source>
        <strain evidence="2">NBC_00119</strain>
    </source>
</reference>
<sequence>MAHAAPASGTSGLRSMAAGSRLSMALPLLLGIVYGFWASGIRRDAGPITTGNVLFGFLTGIIVAVVTFGIHRASSRLPRELRAVTWAAWAGIAFGYLYSQTDATVLRSTIMALTVAVGVFAAMFYHYYTHE</sequence>
<organism evidence="2">
    <name type="scientific">Streptomyces sp. NBC_00119</name>
    <dbReference type="NCBI Taxonomy" id="2975659"/>
    <lineage>
        <taxon>Bacteria</taxon>
        <taxon>Bacillati</taxon>
        <taxon>Actinomycetota</taxon>
        <taxon>Actinomycetes</taxon>
        <taxon>Kitasatosporales</taxon>
        <taxon>Streptomycetaceae</taxon>
        <taxon>Streptomyces</taxon>
    </lineage>
</organism>
<dbReference type="EMBL" id="CP108195">
    <property type="protein sequence ID" value="WTS14079.1"/>
    <property type="molecule type" value="Genomic_DNA"/>
</dbReference>
<gene>
    <name evidence="2" type="ORF">OHU69_25325</name>
</gene>
<feature type="transmembrane region" description="Helical" evidence="1">
    <location>
        <begin position="22"/>
        <end position="41"/>
    </location>
</feature>
<feature type="transmembrane region" description="Helical" evidence="1">
    <location>
        <begin position="83"/>
        <end position="99"/>
    </location>
</feature>
<accession>A0AAU1UBG5</accession>
<protein>
    <recommendedName>
        <fullName evidence="3">Integral membrane protein</fullName>
    </recommendedName>
</protein>
<evidence type="ECO:0008006" key="3">
    <source>
        <dbReference type="Google" id="ProtNLM"/>
    </source>
</evidence>
<keyword evidence="1" id="KW-0812">Transmembrane</keyword>
<evidence type="ECO:0000313" key="2">
    <source>
        <dbReference type="EMBL" id="WTS14079.1"/>
    </source>
</evidence>
<proteinExistence type="predicted"/>